<dbReference type="InterPro" id="IPR007403">
    <property type="entry name" value="DUF456"/>
</dbReference>
<dbReference type="Pfam" id="PF04306">
    <property type="entry name" value="DUF456"/>
    <property type="match status" value="1"/>
</dbReference>
<evidence type="ECO:0000313" key="2">
    <source>
        <dbReference type="EMBL" id="MFC5457934.1"/>
    </source>
</evidence>
<feature type="transmembrane region" description="Helical" evidence="1">
    <location>
        <begin position="24"/>
        <end position="46"/>
    </location>
</feature>
<comment type="caution">
    <text evidence="2">The sequence shown here is derived from an EMBL/GenBank/DDBJ whole genome shotgun (WGS) entry which is preliminary data.</text>
</comment>
<evidence type="ECO:0000256" key="1">
    <source>
        <dbReference type="SAM" id="Phobius"/>
    </source>
</evidence>
<keyword evidence="3" id="KW-1185">Reference proteome</keyword>
<keyword evidence="1" id="KW-0812">Transmembrane</keyword>
<feature type="transmembrane region" description="Helical" evidence="1">
    <location>
        <begin position="105"/>
        <end position="138"/>
    </location>
</feature>
<keyword evidence="1" id="KW-0472">Membrane</keyword>
<accession>A0ABW0KX32</accession>
<dbReference type="PANTHER" id="PTHR39165:SF1">
    <property type="entry name" value="DUF456 DOMAIN-CONTAINING PROTEIN"/>
    <property type="match status" value="1"/>
</dbReference>
<feature type="transmembrane region" description="Helical" evidence="1">
    <location>
        <begin position="150"/>
        <end position="177"/>
    </location>
</feature>
<dbReference type="PANTHER" id="PTHR39165">
    <property type="entry name" value="IG HYPOTHETICAL 17883"/>
    <property type="match status" value="1"/>
</dbReference>
<protein>
    <submittedName>
        <fullName evidence="2">DUF456 domain-containing protein</fullName>
    </submittedName>
</protein>
<name>A0ABW0KX32_9BACT</name>
<organism evidence="2 3">
    <name type="scientific">Prosthecobacter fluviatilis</name>
    <dbReference type="NCBI Taxonomy" id="445931"/>
    <lineage>
        <taxon>Bacteria</taxon>
        <taxon>Pseudomonadati</taxon>
        <taxon>Verrucomicrobiota</taxon>
        <taxon>Verrucomicrobiia</taxon>
        <taxon>Verrucomicrobiales</taxon>
        <taxon>Verrucomicrobiaceae</taxon>
        <taxon>Prosthecobacter</taxon>
    </lineage>
</organism>
<dbReference type="Proteomes" id="UP001596052">
    <property type="component" value="Unassembled WGS sequence"/>
</dbReference>
<feature type="transmembrane region" description="Helical" evidence="1">
    <location>
        <begin position="67"/>
        <end position="85"/>
    </location>
</feature>
<keyword evidence="1" id="KW-1133">Transmembrane helix</keyword>
<gene>
    <name evidence="2" type="ORF">ACFQDI_23895</name>
</gene>
<dbReference type="RefSeq" id="WP_377171770.1">
    <property type="nucleotide sequence ID" value="NZ_JBHSMQ010000014.1"/>
</dbReference>
<reference evidence="3" key="1">
    <citation type="journal article" date="2019" name="Int. J. Syst. Evol. Microbiol.">
        <title>The Global Catalogue of Microorganisms (GCM) 10K type strain sequencing project: providing services to taxonomists for standard genome sequencing and annotation.</title>
        <authorList>
            <consortium name="The Broad Institute Genomics Platform"/>
            <consortium name="The Broad Institute Genome Sequencing Center for Infectious Disease"/>
            <person name="Wu L."/>
            <person name="Ma J."/>
        </authorList>
    </citation>
    <scope>NUCLEOTIDE SEQUENCE [LARGE SCALE GENOMIC DNA]</scope>
    <source>
        <strain evidence="3">CGMCC 4.1469</strain>
    </source>
</reference>
<dbReference type="EMBL" id="JBHSMQ010000014">
    <property type="protein sequence ID" value="MFC5457934.1"/>
    <property type="molecule type" value="Genomic_DNA"/>
</dbReference>
<sequence>MTEWLTHSWNAVTHFFTAMPWEMWSVWTLTICLLAVGIVGSVVPFLPGPMLIFAAGILHTVLRPESGMSTWGIVILSLGLVLSYVVDFASGAMGARWFGASKWGITGVFIGGIAGMFFIPFGLVLGPLIGGVSFELIFAKKQLHPAAKSAWGSLLGTGVGLVLRLIVALGMVATFFLDALVW</sequence>
<evidence type="ECO:0000313" key="3">
    <source>
        <dbReference type="Proteomes" id="UP001596052"/>
    </source>
</evidence>
<proteinExistence type="predicted"/>